<dbReference type="VEuPathDB" id="CryptoDB:Cvel_17014"/>
<evidence type="ECO:0000256" key="2">
    <source>
        <dbReference type="ARBA" id="ARBA00005378"/>
    </source>
</evidence>
<keyword evidence="3" id="KW-0235">DNA replication</keyword>
<dbReference type="NCBIfam" id="NF001679">
    <property type="entry name" value="PRK00440.1"/>
    <property type="match status" value="1"/>
</dbReference>
<name>A0A0G4FH96_9ALVE</name>
<dbReference type="InterPro" id="IPR003959">
    <property type="entry name" value="ATPase_AAA_core"/>
</dbReference>
<sequence>MSENGDVEMHDASAPRAEAAAAAAAANPKGTVIGGQSVLPWVEKYRPQKLDDLIAHHDIIATIQRFINQNKLPHTLFHGPPGTGKTSTILACAKGMYGPKFGSMVLELNASDARGIDVVREQIRTFVQARQLFSTGIKLVVLDEADSMTSAAQFALRRIMEQYSSNARFCIICNYVNKIIPALQSRCTKFRFGPLGDSDVRGRAKEIAASEQLSLTDDGLEALVTLGRGDMRRVLNIMQSCSMAFDEVSAESVYMTTGTPLPSDIDEAFSVLITDGVEEAFLKMDALRISKGYAVVDLITGLFARAKVVKWPTAALSMLMGRLADAEYRLSLGCSEKVQLGAVVGGFAEARAVLERGKGAQAAAAAAASGQQQQAQG</sequence>
<dbReference type="GO" id="GO:0003689">
    <property type="term" value="F:DNA clamp loader activity"/>
    <property type="evidence" value="ECO:0007669"/>
    <property type="project" value="TreeGrafter"/>
</dbReference>
<dbReference type="FunFam" id="3.40.50.300:FF:000129">
    <property type="entry name" value="Replication factor C subunit 5"/>
    <property type="match status" value="1"/>
</dbReference>
<dbReference type="SUPFAM" id="SSF52540">
    <property type="entry name" value="P-loop containing nucleoside triphosphate hydrolases"/>
    <property type="match status" value="1"/>
</dbReference>
<dbReference type="Gene3D" id="1.20.272.10">
    <property type="match status" value="1"/>
</dbReference>
<protein>
    <recommendedName>
        <fullName evidence="7">AAA+ ATPase domain-containing protein</fullName>
    </recommendedName>
</protein>
<organism evidence="8">
    <name type="scientific">Chromera velia CCMP2878</name>
    <dbReference type="NCBI Taxonomy" id="1169474"/>
    <lineage>
        <taxon>Eukaryota</taxon>
        <taxon>Sar</taxon>
        <taxon>Alveolata</taxon>
        <taxon>Colpodellida</taxon>
        <taxon>Chromeraceae</taxon>
        <taxon>Chromera</taxon>
    </lineage>
</organism>
<evidence type="ECO:0000256" key="3">
    <source>
        <dbReference type="ARBA" id="ARBA00022705"/>
    </source>
</evidence>
<dbReference type="GO" id="GO:0003677">
    <property type="term" value="F:DNA binding"/>
    <property type="evidence" value="ECO:0007669"/>
    <property type="project" value="InterPro"/>
</dbReference>
<dbReference type="GO" id="GO:0005634">
    <property type="term" value="C:nucleus"/>
    <property type="evidence" value="ECO:0007669"/>
    <property type="project" value="UniProtKB-SubCell"/>
</dbReference>
<dbReference type="InterPro" id="IPR013748">
    <property type="entry name" value="Rep_factorC_C"/>
</dbReference>
<dbReference type="GO" id="GO:0016887">
    <property type="term" value="F:ATP hydrolysis activity"/>
    <property type="evidence" value="ECO:0007669"/>
    <property type="project" value="InterPro"/>
</dbReference>
<comment type="similarity">
    <text evidence="2">Belongs to the activator 1 small subunits family.</text>
</comment>
<dbReference type="InterPro" id="IPR027417">
    <property type="entry name" value="P-loop_NTPase"/>
</dbReference>
<reference evidence="8" key="1">
    <citation type="submission" date="2014-11" db="EMBL/GenBank/DDBJ databases">
        <authorList>
            <person name="Otto D Thomas"/>
            <person name="Naeem Raeece"/>
        </authorList>
    </citation>
    <scope>NUCLEOTIDE SEQUENCE</scope>
</reference>
<dbReference type="GO" id="GO:0006261">
    <property type="term" value="P:DNA-templated DNA replication"/>
    <property type="evidence" value="ECO:0007669"/>
    <property type="project" value="TreeGrafter"/>
</dbReference>
<keyword evidence="5" id="KW-0067">ATP-binding</keyword>
<evidence type="ECO:0000313" key="8">
    <source>
        <dbReference type="EMBL" id="CEM12835.1"/>
    </source>
</evidence>
<evidence type="ECO:0000256" key="5">
    <source>
        <dbReference type="ARBA" id="ARBA00022840"/>
    </source>
</evidence>
<dbReference type="PhylomeDB" id="A0A0G4FH96"/>
<accession>A0A0G4FH96</accession>
<dbReference type="SUPFAM" id="SSF48019">
    <property type="entry name" value="post-AAA+ oligomerization domain-like"/>
    <property type="match status" value="1"/>
</dbReference>
<dbReference type="GO" id="GO:0006281">
    <property type="term" value="P:DNA repair"/>
    <property type="evidence" value="ECO:0007669"/>
    <property type="project" value="TreeGrafter"/>
</dbReference>
<dbReference type="InterPro" id="IPR050238">
    <property type="entry name" value="DNA_Rep/Repair_Clamp_Loader"/>
</dbReference>
<dbReference type="Gene3D" id="3.40.50.300">
    <property type="entry name" value="P-loop containing nucleotide triphosphate hydrolases"/>
    <property type="match status" value="1"/>
</dbReference>
<dbReference type="InterPro" id="IPR008921">
    <property type="entry name" value="DNA_pol3_clamp-load_cplx_C"/>
</dbReference>
<dbReference type="Pfam" id="PF00004">
    <property type="entry name" value="AAA"/>
    <property type="match status" value="1"/>
</dbReference>
<dbReference type="AlphaFoldDB" id="A0A0G4FH96"/>
<comment type="subcellular location">
    <subcellularLocation>
        <location evidence="1">Nucleus</location>
    </subcellularLocation>
</comment>
<evidence type="ECO:0000256" key="1">
    <source>
        <dbReference type="ARBA" id="ARBA00004123"/>
    </source>
</evidence>
<keyword evidence="6" id="KW-0539">Nucleus</keyword>
<dbReference type="EMBL" id="CDMZ01000372">
    <property type="protein sequence ID" value="CEM12835.1"/>
    <property type="molecule type" value="Genomic_DNA"/>
</dbReference>
<evidence type="ECO:0000256" key="6">
    <source>
        <dbReference type="ARBA" id="ARBA00023242"/>
    </source>
</evidence>
<dbReference type="CDD" id="cd18140">
    <property type="entry name" value="HLD_clamp_RFC"/>
    <property type="match status" value="1"/>
</dbReference>
<evidence type="ECO:0000256" key="4">
    <source>
        <dbReference type="ARBA" id="ARBA00022741"/>
    </source>
</evidence>
<dbReference type="Gene3D" id="1.10.8.60">
    <property type="match status" value="1"/>
</dbReference>
<dbReference type="PANTHER" id="PTHR11669:SF9">
    <property type="entry name" value="REPLICATION FACTOR C SUBUNIT 5"/>
    <property type="match status" value="1"/>
</dbReference>
<keyword evidence="4" id="KW-0547">Nucleotide-binding</keyword>
<dbReference type="InterPro" id="IPR047854">
    <property type="entry name" value="RFC_lid"/>
</dbReference>
<dbReference type="PANTHER" id="PTHR11669">
    <property type="entry name" value="REPLICATION FACTOR C / DNA POLYMERASE III GAMMA-TAU SUBUNIT"/>
    <property type="match status" value="1"/>
</dbReference>
<proteinExistence type="inferred from homology"/>
<dbReference type="CDD" id="cd00009">
    <property type="entry name" value="AAA"/>
    <property type="match status" value="1"/>
</dbReference>
<dbReference type="SMART" id="SM00382">
    <property type="entry name" value="AAA"/>
    <property type="match status" value="1"/>
</dbReference>
<dbReference type="Pfam" id="PF08542">
    <property type="entry name" value="Rep_fac_C"/>
    <property type="match status" value="1"/>
</dbReference>
<evidence type="ECO:0000259" key="7">
    <source>
        <dbReference type="SMART" id="SM00382"/>
    </source>
</evidence>
<gene>
    <name evidence="8" type="ORF">Cvel_17014</name>
</gene>
<dbReference type="GO" id="GO:0005663">
    <property type="term" value="C:DNA replication factor C complex"/>
    <property type="evidence" value="ECO:0007669"/>
    <property type="project" value="TreeGrafter"/>
</dbReference>
<feature type="domain" description="AAA+ ATPase" evidence="7">
    <location>
        <begin position="71"/>
        <end position="197"/>
    </location>
</feature>
<dbReference type="InterPro" id="IPR003593">
    <property type="entry name" value="AAA+_ATPase"/>
</dbReference>
<dbReference type="GO" id="GO:0005524">
    <property type="term" value="F:ATP binding"/>
    <property type="evidence" value="ECO:0007669"/>
    <property type="project" value="UniProtKB-KW"/>
</dbReference>